<dbReference type="GO" id="GO:0000428">
    <property type="term" value="C:DNA-directed RNA polymerase complex"/>
    <property type="evidence" value="ECO:0007669"/>
    <property type="project" value="UniProtKB-KW"/>
</dbReference>
<evidence type="ECO:0000313" key="2">
    <source>
        <dbReference type="EMBL" id="GER25436.1"/>
    </source>
</evidence>
<proteinExistence type="predicted"/>
<evidence type="ECO:0000313" key="3">
    <source>
        <dbReference type="Proteomes" id="UP000325081"/>
    </source>
</evidence>
<keyword evidence="3" id="KW-1185">Reference proteome</keyword>
<sequence>MRRRKVTWRIKDESLKEKANPSIAARQTLSIRNATFRTLTPGARAPSMTASADEQPPLLDCPISIAAKLSVKLLRASESERYRGRRKIQIFGTANKETAFGTQANTDPSFPPRPHTTAVGRASPRTSSGPTQTGFPTDHTFQSPNARSGPNPQTRARLNEPRSDSCSYSDTATRKNSCRGMEAVQRVPRQEYRPPRAKKTDLPSARWHCPVAEGPRAPAWLEEAARELWSNFPPSSSVSGPCFRGSRVRQGMSIRFLLLSGLEASGCLNRGARSPARCSTRSTTGVPHDDARCVRWDWVWSGS</sequence>
<feature type="compositionally biased region" description="Polar residues" evidence="1">
    <location>
        <begin position="124"/>
        <end position="156"/>
    </location>
</feature>
<dbReference type="EMBL" id="BKCP01000003">
    <property type="protein sequence ID" value="GER25436.1"/>
    <property type="molecule type" value="Genomic_DNA"/>
</dbReference>
<feature type="compositionally biased region" description="Polar residues" evidence="1">
    <location>
        <begin position="164"/>
        <end position="175"/>
    </location>
</feature>
<dbReference type="Proteomes" id="UP000325081">
    <property type="component" value="Unassembled WGS sequence"/>
</dbReference>
<name>A0A5A7NY58_STRAF</name>
<organism evidence="2 3">
    <name type="scientific">Striga asiatica</name>
    <name type="common">Asiatic witchweed</name>
    <name type="synonym">Buchnera asiatica</name>
    <dbReference type="NCBI Taxonomy" id="4170"/>
    <lineage>
        <taxon>Eukaryota</taxon>
        <taxon>Viridiplantae</taxon>
        <taxon>Streptophyta</taxon>
        <taxon>Embryophyta</taxon>
        <taxon>Tracheophyta</taxon>
        <taxon>Spermatophyta</taxon>
        <taxon>Magnoliopsida</taxon>
        <taxon>eudicotyledons</taxon>
        <taxon>Gunneridae</taxon>
        <taxon>Pentapetalae</taxon>
        <taxon>asterids</taxon>
        <taxon>lamiids</taxon>
        <taxon>Lamiales</taxon>
        <taxon>Orobanchaceae</taxon>
        <taxon>Buchnereae</taxon>
        <taxon>Striga</taxon>
    </lineage>
</organism>
<evidence type="ECO:0000256" key="1">
    <source>
        <dbReference type="SAM" id="MobiDB-lite"/>
    </source>
</evidence>
<protein>
    <submittedName>
        <fullName evidence="2">DNA-directed RNA polymerase subunit beta</fullName>
    </submittedName>
</protein>
<feature type="region of interest" description="Disordered" evidence="1">
    <location>
        <begin position="95"/>
        <end position="176"/>
    </location>
</feature>
<gene>
    <name evidence="2" type="ORF">STAS_01018</name>
</gene>
<reference evidence="3" key="1">
    <citation type="journal article" date="2019" name="Curr. Biol.">
        <title>Genome Sequence of Striga asiatica Provides Insight into the Evolution of Plant Parasitism.</title>
        <authorList>
            <person name="Yoshida S."/>
            <person name="Kim S."/>
            <person name="Wafula E.K."/>
            <person name="Tanskanen J."/>
            <person name="Kim Y.M."/>
            <person name="Honaas L."/>
            <person name="Yang Z."/>
            <person name="Spallek T."/>
            <person name="Conn C.E."/>
            <person name="Ichihashi Y."/>
            <person name="Cheong K."/>
            <person name="Cui S."/>
            <person name="Der J.P."/>
            <person name="Gundlach H."/>
            <person name="Jiao Y."/>
            <person name="Hori C."/>
            <person name="Ishida J.K."/>
            <person name="Kasahara H."/>
            <person name="Kiba T."/>
            <person name="Kim M.S."/>
            <person name="Koo N."/>
            <person name="Laohavisit A."/>
            <person name="Lee Y.H."/>
            <person name="Lumba S."/>
            <person name="McCourt P."/>
            <person name="Mortimer J.C."/>
            <person name="Mutuku J.M."/>
            <person name="Nomura T."/>
            <person name="Sasaki-Sekimoto Y."/>
            <person name="Seto Y."/>
            <person name="Wang Y."/>
            <person name="Wakatake T."/>
            <person name="Sakakibara H."/>
            <person name="Demura T."/>
            <person name="Yamaguchi S."/>
            <person name="Yoneyama K."/>
            <person name="Manabe R.I."/>
            <person name="Nelson D.C."/>
            <person name="Schulman A.H."/>
            <person name="Timko M.P."/>
            <person name="dePamphilis C.W."/>
            <person name="Choi D."/>
            <person name="Shirasu K."/>
        </authorList>
    </citation>
    <scope>NUCLEOTIDE SEQUENCE [LARGE SCALE GENOMIC DNA]</scope>
    <source>
        <strain evidence="3">cv. UVA1</strain>
    </source>
</reference>
<comment type="caution">
    <text evidence="2">The sequence shown here is derived from an EMBL/GenBank/DDBJ whole genome shotgun (WGS) entry which is preliminary data.</text>
</comment>
<keyword evidence="2" id="KW-0804">Transcription</keyword>
<dbReference type="AlphaFoldDB" id="A0A5A7NY58"/>
<accession>A0A5A7NY58</accession>
<keyword evidence="2" id="KW-0240">DNA-directed RNA polymerase</keyword>